<keyword evidence="3" id="KW-0503">Monooxygenase</keyword>
<keyword evidence="3" id="KW-0560">Oxidoreductase</keyword>
<dbReference type="AlphaFoldDB" id="A0A562VAQ8"/>
<feature type="domain" description="ABM" evidence="2">
    <location>
        <begin position="12"/>
        <end position="80"/>
    </location>
</feature>
<sequence length="134" mass="14274">MAMSSTVEPTGVMVVNRFIEPDADAAEFRESARAALAALADRPGFVRGRFAGSLDEPDCLTLVTEWESVGAYRRALSAYDVKMFATPLLARARPEPSAFEVLLSAEGGVIAEHDSDRAPGIGHRDGEPGDPAAR</sequence>
<evidence type="ECO:0000313" key="3">
    <source>
        <dbReference type="EMBL" id="TWJ14966.1"/>
    </source>
</evidence>
<dbReference type="GO" id="GO:0004497">
    <property type="term" value="F:monooxygenase activity"/>
    <property type="evidence" value="ECO:0007669"/>
    <property type="project" value="UniProtKB-KW"/>
</dbReference>
<dbReference type="InterPro" id="IPR007138">
    <property type="entry name" value="ABM_dom"/>
</dbReference>
<dbReference type="SUPFAM" id="SSF54909">
    <property type="entry name" value="Dimeric alpha+beta barrel"/>
    <property type="match status" value="1"/>
</dbReference>
<dbReference type="Pfam" id="PF03992">
    <property type="entry name" value="ABM"/>
    <property type="match status" value="1"/>
</dbReference>
<evidence type="ECO:0000259" key="2">
    <source>
        <dbReference type="Pfam" id="PF03992"/>
    </source>
</evidence>
<organism evidence="3 4">
    <name type="scientific">Stackebrandtia albiflava</name>
    <dbReference type="NCBI Taxonomy" id="406432"/>
    <lineage>
        <taxon>Bacteria</taxon>
        <taxon>Bacillati</taxon>
        <taxon>Actinomycetota</taxon>
        <taxon>Actinomycetes</taxon>
        <taxon>Glycomycetales</taxon>
        <taxon>Glycomycetaceae</taxon>
        <taxon>Stackebrandtia</taxon>
    </lineage>
</organism>
<dbReference type="InterPro" id="IPR011008">
    <property type="entry name" value="Dimeric_a/b-barrel"/>
</dbReference>
<feature type="region of interest" description="Disordered" evidence="1">
    <location>
        <begin position="113"/>
        <end position="134"/>
    </location>
</feature>
<evidence type="ECO:0000313" key="4">
    <source>
        <dbReference type="Proteomes" id="UP000321617"/>
    </source>
</evidence>
<dbReference type="Gene3D" id="3.30.70.100">
    <property type="match status" value="1"/>
</dbReference>
<evidence type="ECO:0000256" key="1">
    <source>
        <dbReference type="SAM" id="MobiDB-lite"/>
    </source>
</evidence>
<comment type="caution">
    <text evidence="3">The sequence shown here is derived from an EMBL/GenBank/DDBJ whole genome shotgun (WGS) entry which is preliminary data.</text>
</comment>
<reference evidence="3 4" key="1">
    <citation type="journal article" date="2013" name="Stand. Genomic Sci.">
        <title>Genomic Encyclopedia of Type Strains, Phase I: The one thousand microbial genomes (KMG-I) project.</title>
        <authorList>
            <person name="Kyrpides N.C."/>
            <person name="Woyke T."/>
            <person name="Eisen J.A."/>
            <person name="Garrity G."/>
            <person name="Lilburn T.G."/>
            <person name="Beck B.J."/>
            <person name="Whitman W.B."/>
            <person name="Hugenholtz P."/>
            <person name="Klenk H.P."/>
        </authorList>
    </citation>
    <scope>NUCLEOTIDE SEQUENCE [LARGE SCALE GENOMIC DNA]</scope>
    <source>
        <strain evidence="3 4">DSM 45044</strain>
    </source>
</reference>
<name>A0A562VAQ8_9ACTN</name>
<gene>
    <name evidence="3" type="ORF">LX16_0661</name>
</gene>
<proteinExistence type="predicted"/>
<protein>
    <submittedName>
        <fullName evidence="3">Antibiotic biosynthesis monooxygenase</fullName>
    </submittedName>
</protein>
<keyword evidence="4" id="KW-1185">Reference proteome</keyword>
<dbReference type="EMBL" id="VLLL01000005">
    <property type="protein sequence ID" value="TWJ14966.1"/>
    <property type="molecule type" value="Genomic_DNA"/>
</dbReference>
<dbReference type="Proteomes" id="UP000321617">
    <property type="component" value="Unassembled WGS sequence"/>
</dbReference>
<accession>A0A562VAQ8</accession>